<gene>
    <name evidence="2" type="ORF">LECACI_7A003769</name>
</gene>
<protein>
    <submittedName>
        <fullName evidence="2">Uncharacterized protein</fullName>
    </submittedName>
</protein>
<feature type="compositionally biased region" description="Low complexity" evidence="1">
    <location>
        <begin position="286"/>
        <end position="310"/>
    </location>
</feature>
<dbReference type="InterPro" id="IPR017956">
    <property type="entry name" value="AT_hook_DNA-bd_motif"/>
</dbReference>
<evidence type="ECO:0000313" key="3">
    <source>
        <dbReference type="Proteomes" id="UP001296104"/>
    </source>
</evidence>
<feature type="compositionally biased region" description="Acidic residues" evidence="1">
    <location>
        <begin position="325"/>
        <end position="334"/>
    </location>
</feature>
<feature type="compositionally biased region" description="Pro residues" evidence="1">
    <location>
        <begin position="266"/>
        <end position="278"/>
    </location>
</feature>
<evidence type="ECO:0000256" key="1">
    <source>
        <dbReference type="SAM" id="MobiDB-lite"/>
    </source>
</evidence>
<accession>A0AAI9E8B2</accession>
<keyword evidence="3" id="KW-1185">Reference proteome</keyword>
<proteinExistence type="predicted"/>
<feature type="compositionally biased region" description="Basic and acidic residues" evidence="1">
    <location>
        <begin position="205"/>
        <end position="219"/>
    </location>
</feature>
<evidence type="ECO:0000313" key="2">
    <source>
        <dbReference type="EMBL" id="CAK3980985.1"/>
    </source>
</evidence>
<feature type="region of interest" description="Disordered" evidence="1">
    <location>
        <begin position="25"/>
        <end position="343"/>
    </location>
</feature>
<feature type="compositionally biased region" description="Low complexity" evidence="1">
    <location>
        <begin position="59"/>
        <end position="68"/>
    </location>
</feature>
<feature type="compositionally biased region" description="Basic and acidic residues" evidence="1">
    <location>
        <begin position="116"/>
        <end position="127"/>
    </location>
</feature>
<reference evidence="2" key="1">
    <citation type="submission" date="2023-11" db="EMBL/GenBank/DDBJ databases">
        <authorList>
            <person name="Alioto T."/>
            <person name="Alioto T."/>
            <person name="Gomez Garrido J."/>
        </authorList>
    </citation>
    <scope>NUCLEOTIDE SEQUENCE</scope>
</reference>
<sequence length="938" mass="103293">MAPTHVGKKNGGRSIADFFAPFIRRSAPLTNTQSVNTDDDDVIFVSQNPQRPSSPPPKSSQSSSSHASTPRKRGRPRKGDSQTFCQTDTPRKRGRPPKCSHSSSQSSTPRKRGRPKKTESQQIRETKLYSSSVHTTRPKYNVNPLNGKADVTPTKDSPFRPASETPGRTRIAAGVAIPSPRHSLMKNDSTVQEREMGNALSKTFGRGEAEAGVSKDHNSDTLPSLVHAAEETEQEALVPGAFVHDTEERIAQTHQPNEVAPTTQEPSPPTPSRAPQCPPASYSSISTLTTGPASSATAATPSALNSSTSSRRITQDGLKGVTNSDSEDSSSDDELPFRSLQSFGMPTKRKLSVEAIEEPPAKVLKTNNRNDKKRNFFKPFAASPPKKLYKNSLKNLVAQHQKWQEEDALVASMKSAVEDAKRQDEQAKLNDDGGLVNGTALMDAAGSDSEGRERMVMALKRTDALRAKDSYHFFLDDKPSWPDAPFPVDALPDEAWSNIYKTHSARYHACTTGFAAHLAARCPLPMAVTGWMVTQLMYEQDEVLCEAYVEILRASSVHPTSISDTASRLNSIYKTRSLFEYNYVELVPRTGLPPGLKYIMEIVQFCAPMSDNIVPDALPAQTCAAFLDLALINIDERVKTNLDLSMRVSKSIERLLDALPEDAFGKLIPEAVAMIFGPSDLSAINRCRAISALPASTRRGNQLRRRLALESFSTATDRKTSDSQDWPTSILHSLSHHTTFQISESTDYSLLQEFTKVLDIAISAGWIPYAEILPGAPIGPWRKLPEPSEAEKRHNSQIDRIVKRLTGIMAKIKDAGTSHLGRVEAKVAIERLVKRLDFQVRSRVKPAKGVFSERQAELGGFAKQENITKQERPKLAVSFKDQVEVMPKEADESSEDQGSEEQVEGFQTDVRYINEVDEGKEERSLVDSGIITRSDPPI</sequence>
<dbReference type="EMBL" id="CAVMBE010000019">
    <property type="protein sequence ID" value="CAK3980985.1"/>
    <property type="molecule type" value="Genomic_DNA"/>
</dbReference>
<feature type="region of interest" description="Disordered" evidence="1">
    <location>
        <begin position="885"/>
        <end position="938"/>
    </location>
</feature>
<dbReference type="GO" id="GO:0003677">
    <property type="term" value="F:DNA binding"/>
    <property type="evidence" value="ECO:0007669"/>
    <property type="project" value="InterPro"/>
</dbReference>
<dbReference type="SMART" id="SM00384">
    <property type="entry name" value="AT_hook"/>
    <property type="match status" value="3"/>
</dbReference>
<organism evidence="2 3">
    <name type="scientific">Lecanosticta acicola</name>
    <dbReference type="NCBI Taxonomy" id="111012"/>
    <lineage>
        <taxon>Eukaryota</taxon>
        <taxon>Fungi</taxon>
        <taxon>Dikarya</taxon>
        <taxon>Ascomycota</taxon>
        <taxon>Pezizomycotina</taxon>
        <taxon>Dothideomycetes</taxon>
        <taxon>Dothideomycetidae</taxon>
        <taxon>Mycosphaerellales</taxon>
        <taxon>Mycosphaerellaceae</taxon>
        <taxon>Lecanosticta</taxon>
    </lineage>
</organism>
<dbReference type="Proteomes" id="UP001296104">
    <property type="component" value="Unassembled WGS sequence"/>
</dbReference>
<dbReference type="AlphaFoldDB" id="A0AAI9E8B2"/>
<feature type="compositionally biased region" description="Acidic residues" evidence="1">
    <location>
        <begin position="892"/>
        <end position="903"/>
    </location>
</feature>
<dbReference type="PRINTS" id="PR00929">
    <property type="entry name" value="ATHOOK"/>
</dbReference>
<name>A0AAI9E8B2_9PEZI</name>
<comment type="caution">
    <text evidence="2">The sequence shown here is derived from an EMBL/GenBank/DDBJ whole genome shotgun (WGS) entry which is preliminary data.</text>
</comment>